<comment type="caution">
    <text evidence="1">The sequence shown here is derived from an EMBL/GenBank/DDBJ whole genome shotgun (WGS) entry which is preliminary data.</text>
</comment>
<proteinExistence type="predicted"/>
<evidence type="ECO:0000313" key="2">
    <source>
        <dbReference type="Proteomes" id="UP000195569"/>
    </source>
</evidence>
<dbReference type="Proteomes" id="UP000195569">
    <property type="component" value="Unassembled WGS sequence"/>
</dbReference>
<gene>
    <name evidence="1" type="ORF">BN2476_680126</name>
</gene>
<keyword evidence="2" id="KW-1185">Reference proteome</keyword>
<protein>
    <submittedName>
        <fullName evidence="1">Uncharacterized protein</fullName>
    </submittedName>
</protein>
<sequence length="71" mass="8029">MTGRWRWLLVRGRRRARIGHELILGKTYARQTYLVFALLPGGTSNRGARRIIARPVLGDSIESTCFGQKSS</sequence>
<name>A0A1N7SPQ2_9BURK</name>
<organism evidence="1 2">
    <name type="scientific">Paraburkholderia piptadeniae</name>
    <dbReference type="NCBI Taxonomy" id="1701573"/>
    <lineage>
        <taxon>Bacteria</taxon>
        <taxon>Pseudomonadati</taxon>
        <taxon>Pseudomonadota</taxon>
        <taxon>Betaproteobacteria</taxon>
        <taxon>Burkholderiales</taxon>
        <taxon>Burkholderiaceae</taxon>
        <taxon>Paraburkholderia</taxon>
    </lineage>
</organism>
<evidence type="ECO:0000313" key="1">
    <source>
        <dbReference type="EMBL" id="SIT49414.1"/>
    </source>
</evidence>
<accession>A0A1N7SPQ2</accession>
<dbReference type="AlphaFoldDB" id="A0A1N7SPQ2"/>
<reference evidence="1" key="1">
    <citation type="submission" date="2016-12" db="EMBL/GenBank/DDBJ databases">
        <authorList>
            <person name="Moulin L."/>
        </authorList>
    </citation>
    <scope>NUCLEOTIDE SEQUENCE [LARGE SCALE GENOMIC DNA]</scope>
    <source>
        <strain evidence="1">STM 7183</strain>
    </source>
</reference>
<dbReference type="EMBL" id="CYGY02000068">
    <property type="protein sequence ID" value="SIT49414.1"/>
    <property type="molecule type" value="Genomic_DNA"/>
</dbReference>